<reference evidence="1 2" key="1">
    <citation type="submission" date="2024-01" db="EMBL/GenBank/DDBJ databases">
        <title>A draft genome for a cacao thread blight-causing isolate of Paramarasmius palmivorus.</title>
        <authorList>
            <person name="Baruah I.K."/>
            <person name="Bukari Y."/>
            <person name="Amoako-Attah I."/>
            <person name="Meinhardt L.W."/>
            <person name="Bailey B.A."/>
            <person name="Cohen S.P."/>
        </authorList>
    </citation>
    <scope>NUCLEOTIDE SEQUENCE [LARGE SCALE GENOMIC DNA]</scope>
    <source>
        <strain evidence="1 2">GH-12</strain>
    </source>
</reference>
<gene>
    <name evidence="1" type="ORF">VNI00_011388</name>
</gene>
<dbReference type="AlphaFoldDB" id="A0AAW0CDS4"/>
<keyword evidence="2" id="KW-1185">Reference proteome</keyword>
<dbReference type="EMBL" id="JAYKXP010000049">
    <property type="protein sequence ID" value="KAK7036723.1"/>
    <property type="molecule type" value="Genomic_DNA"/>
</dbReference>
<name>A0AAW0CDS4_9AGAR</name>
<proteinExistence type="predicted"/>
<sequence length="433" mass="49376">MAGDGRESSYKVQTYSESTTFTRSICYIRSLYPHNAVFQHNIPIVDTIQDVAYYRFGYIMKCESSGDFDAKVDEGGWKKVMEVLGFHDEYPVSGAFRAGFSQYIMDMLESTTTVTSSCDLFNPNALIHQPRHWPFSVSLKNLSMDGASPSGFYFLEPHSTEGRPPFLMAVPNSSTVLEIIRREWKCNPRALILELMECGIPFRTFVPGPPGLPHLRRSPTTTQRTRASQLGEREEDHIFDCNEYARYAQLRKEILRSPRGRAAMSVGGIVGRIARNIVVEELVLRGPSENVQETGAFFTDDGQSGYWDDQLTEDEVDAICGVYDIRMKGQFYLFHLTKLMPSSQSDGGRAKKSWWPKPSAWERSGLNCHGYWSGDAEAWFQRRMKMIEDQKAVPLTNADWKNVVKYCYRTARRGFEQNEKLANGVLDRHLGLR</sequence>
<comment type="caution">
    <text evidence="1">The sequence shown here is derived from an EMBL/GenBank/DDBJ whole genome shotgun (WGS) entry which is preliminary data.</text>
</comment>
<accession>A0AAW0CDS4</accession>
<evidence type="ECO:0000313" key="2">
    <source>
        <dbReference type="Proteomes" id="UP001383192"/>
    </source>
</evidence>
<organism evidence="1 2">
    <name type="scientific">Paramarasmius palmivorus</name>
    <dbReference type="NCBI Taxonomy" id="297713"/>
    <lineage>
        <taxon>Eukaryota</taxon>
        <taxon>Fungi</taxon>
        <taxon>Dikarya</taxon>
        <taxon>Basidiomycota</taxon>
        <taxon>Agaricomycotina</taxon>
        <taxon>Agaricomycetes</taxon>
        <taxon>Agaricomycetidae</taxon>
        <taxon>Agaricales</taxon>
        <taxon>Marasmiineae</taxon>
        <taxon>Marasmiaceae</taxon>
        <taxon>Paramarasmius</taxon>
    </lineage>
</organism>
<protein>
    <submittedName>
        <fullName evidence="1">Uncharacterized protein</fullName>
    </submittedName>
</protein>
<dbReference type="Proteomes" id="UP001383192">
    <property type="component" value="Unassembled WGS sequence"/>
</dbReference>
<evidence type="ECO:0000313" key="1">
    <source>
        <dbReference type="EMBL" id="KAK7036723.1"/>
    </source>
</evidence>